<dbReference type="EMBL" id="QQZY01000002">
    <property type="protein sequence ID" value="RDI75437.1"/>
    <property type="molecule type" value="Genomic_DNA"/>
</dbReference>
<dbReference type="RefSeq" id="WP_114795641.1">
    <property type="nucleotide sequence ID" value="NZ_QQZY01000002.1"/>
</dbReference>
<accession>A0A7M2YZ59</accession>
<dbReference type="OrthoDB" id="7185309at2"/>
<proteinExistence type="predicted"/>
<evidence type="ECO:0000313" key="1">
    <source>
        <dbReference type="EMBL" id="RDI75437.1"/>
    </source>
</evidence>
<organism evidence="1 2">
    <name type="scientific">Gaiella occulta</name>
    <dbReference type="NCBI Taxonomy" id="1002870"/>
    <lineage>
        <taxon>Bacteria</taxon>
        <taxon>Bacillati</taxon>
        <taxon>Actinomycetota</taxon>
        <taxon>Thermoleophilia</taxon>
        <taxon>Gaiellales</taxon>
        <taxon>Gaiellaceae</taxon>
        <taxon>Gaiella</taxon>
    </lineage>
</organism>
<evidence type="ECO:0008006" key="3">
    <source>
        <dbReference type="Google" id="ProtNLM"/>
    </source>
</evidence>
<dbReference type="AlphaFoldDB" id="A0A7M2YZ59"/>
<dbReference type="Proteomes" id="UP000254134">
    <property type="component" value="Unassembled WGS sequence"/>
</dbReference>
<reference evidence="1 2" key="1">
    <citation type="submission" date="2018-07" db="EMBL/GenBank/DDBJ databases">
        <title>High-quality-draft genome sequence of Gaiella occulta.</title>
        <authorList>
            <person name="Severino R."/>
            <person name="Froufe H.J.C."/>
            <person name="Rainey F.A."/>
            <person name="Barroso C."/>
            <person name="Albuquerque L."/>
            <person name="Lobo-Da-Cunha A."/>
            <person name="Da Costa M.S."/>
            <person name="Egas C."/>
        </authorList>
    </citation>
    <scope>NUCLEOTIDE SEQUENCE [LARGE SCALE GENOMIC DNA]</scope>
    <source>
        <strain evidence="1 2">F2-233</strain>
    </source>
</reference>
<name>A0A7M2YZ59_9ACTN</name>
<evidence type="ECO:0000313" key="2">
    <source>
        <dbReference type="Proteomes" id="UP000254134"/>
    </source>
</evidence>
<sequence>MRFDDCCTPAEAAEAAGSRREPAAADGRPLVEVLSFDGCPNRDGALELVERVARETGVDARIDVIDVTDDETARARRFLGSPTILVAGRDVEPGAEERSDYAVSCRVYRTGDGLRGLPDEIWLRAALAAAAAP</sequence>
<reference evidence="2" key="2">
    <citation type="journal article" date="2019" name="MicrobiologyOpen">
        <title>High-quality draft genome sequence of Gaiella occulta isolated from a 150 meter deep mineral water borehole and comparison with the genome sequences of other deep-branching lineages of the phylum Actinobacteria.</title>
        <authorList>
            <person name="Severino R."/>
            <person name="Froufe H.J.C."/>
            <person name="Barroso C."/>
            <person name="Albuquerque L."/>
            <person name="Lobo-da-Cunha A."/>
            <person name="da Costa M.S."/>
            <person name="Egas C."/>
        </authorList>
    </citation>
    <scope>NUCLEOTIDE SEQUENCE [LARGE SCALE GENOMIC DNA]</scope>
    <source>
        <strain evidence="2">F2-233</strain>
    </source>
</reference>
<comment type="caution">
    <text evidence="1">The sequence shown here is derived from an EMBL/GenBank/DDBJ whole genome shotgun (WGS) entry which is preliminary data.</text>
</comment>
<keyword evidence="2" id="KW-1185">Reference proteome</keyword>
<gene>
    <name evidence="1" type="ORF">Gocc_1235</name>
</gene>
<protein>
    <recommendedName>
        <fullName evidence="3">Thioredoxin family protein</fullName>
    </recommendedName>
</protein>